<dbReference type="AlphaFoldDB" id="A0A5C8ZC60"/>
<comment type="caution">
    <text evidence="2">The sequence shown here is derived from an EMBL/GenBank/DDBJ whole genome shotgun (WGS) entry which is preliminary data.</text>
</comment>
<proteinExistence type="predicted"/>
<accession>A0A5C8ZC60</accession>
<dbReference type="Pfam" id="PF16036">
    <property type="entry name" value="Chalcone_3"/>
    <property type="match status" value="1"/>
</dbReference>
<evidence type="ECO:0000313" key="2">
    <source>
        <dbReference type="EMBL" id="TXR54879.1"/>
    </source>
</evidence>
<feature type="domain" description="Chalcone isomerase" evidence="1">
    <location>
        <begin position="42"/>
        <end position="177"/>
    </location>
</feature>
<keyword evidence="3" id="KW-1185">Reference proteome</keyword>
<sequence length="179" mass="20241">MFRVIIPFISQPMLQGLLILNCLLCLSYASANEALTLKTENLVGQSTLKVFAWEIYHSELYTEDGRYDESTDNYVLKITYLRDITQQQLIKQTYKQLSKLGVDESIYQRYDAQLKQLWPDVSKGDSLSAHIQPTGTDFYFNGNAIGSVKGADFGPMFGSIWLSPNTSQPDLRKQLIGAL</sequence>
<protein>
    <recommendedName>
        <fullName evidence="1">Chalcone isomerase domain-containing protein</fullName>
    </recommendedName>
</protein>
<evidence type="ECO:0000259" key="1">
    <source>
        <dbReference type="Pfam" id="PF16036"/>
    </source>
</evidence>
<organism evidence="2 3">
    <name type="scientific">Reinekea thalattae</name>
    <dbReference type="NCBI Taxonomy" id="2593301"/>
    <lineage>
        <taxon>Bacteria</taxon>
        <taxon>Pseudomonadati</taxon>
        <taxon>Pseudomonadota</taxon>
        <taxon>Gammaproteobacteria</taxon>
        <taxon>Oceanospirillales</taxon>
        <taxon>Saccharospirillaceae</taxon>
        <taxon>Reinekea</taxon>
    </lineage>
</organism>
<name>A0A5C8ZC60_9GAMM</name>
<dbReference type="EMBL" id="VKAD01000001">
    <property type="protein sequence ID" value="TXR54879.1"/>
    <property type="molecule type" value="Genomic_DNA"/>
</dbReference>
<dbReference type="OrthoDB" id="8527419at2"/>
<gene>
    <name evidence="2" type="ORF">FME95_10195</name>
</gene>
<dbReference type="RefSeq" id="WP_147714278.1">
    <property type="nucleotide sequence ID" value="NZ_VKAD01000001.1"/>
</dbReference>
<reference evidence="2 3" key="1">
    <citation type="submission" date="2019-07" db="EMBL/GenBank/DDBJ databases">
        <title>Reinekea sp. strain SSH23 genome sequencing and assembly.</title>
        <authorList>
            <person name="Kim I."/>
        </authorList>
    </citation>
    <scope>NUCLEOTIDE SEQUENCE [LARGE SCALE GENOMIC DNA]</scope>
    <source>
        <strain evidence="2 3">SSH23</strain>
    </source>
</reference>
<dbReference type="InterPro" id="IPR016087">
    <property type="entry name" value="Chalcone_isomerase"/>
</dbReference>
<evidence type="ECO:0000313" key="3">
    <source>
        <dbReference type="Proteomes" id="UP000321764"/>
    </source>
</evidence>
<dbReference type="Proteomes" id="UP000321764">
    <property type="component" value="Unassembled WGS sequence"/>
</dbReference>